<dbReference type="Pfam" id="PF00270">
    <property type="entry name" value="DEAD"/>
    <property type="match status" value="1"/>
</dbReference>
<dbReference type="InterPro" id="IPR011545">
    <property type="entry name" value="DEAD/DEAH_box_helicase_dom"/>
</dbReference>
<dbReference type="GO" id="GO:0005737">
    <property type="term" value="C:cytoplasm"/>
    <property type="evidence" value="ECO:0007669"/>
    <property type="project" value="TreeGrafter"/>
</dbReference>
<dbReference type="GO" id="GO:0003676">
    <property type="term" value="F:nucleic acid binding"/>
    <property type="evidence" value="ECO:0007669"/>
    <property type="project" value="InterPro"/>
</dbReference>
<dbReference type="WBParaSite" id="ASIM_0000346001-mRNA-1">
    <property type="protein sequence ID" value="ASIM_0000346001-mRNA-1"/>
    <property type="gene ID" value="ASIM_0000346001"/>
</dbReference>
<dbReference type="InterPro" id="IPR014001">
    <property type="entry name" value="Helicase_ATP-bd"/>
</dbReference>
<dbReference type="InterPro" id="IPR051363">
    <property type="entry name" value="RLR_Helicase"/>
</dbReference>
<dbReference type="GO" id="GO:0005524">
    <property type="term" value="F:ATP binding"/>
    <property type="evidence" value="ECO:0007669"/>
    <property type="project" value="InterPro"/>
</dbReference>
<accession>A0A0M3J7B6</accession>
<dbReference type="InterPro" id="IPR027417">
    <property type="entry name" value="P-loop_NTPase"/>
</dbReference>
<evidence type="ECO:0000313" key="2">
    <source>
        <dbReference type="WBParaSite" id="ASIM_0000346001-mRNA-1"/>
    </source>
</evidence>
<dbReference type="PANTHER" id="PTHR14074:SF16">
    <property type="entry name" value="ANTIVIRAL INNATE IMMUNE RESPONSE RECEPTOR RIG-I"/>
    <property type="match status" value="1"/>
</dbReference>
<reference evidence="2" key="1">
    <citation type="submission" date="2017-02" db="UniProtKB">
        <authorList>
            <consortium name="WormBaseParasite"/>
        </authorList>
    </citation>
    <scope>IDENTIFICATION</scope>
</reference>
<protein>
    <submittedName>
        <fullName evidence="2">Helicase ATP-binding domain-containing protein</fullName>
    </submittedName>
</protein>
<feature type="domain" description="Helicase ATP-binding" evidence="1">
    <location>
        <begin position="1"/>
        <end position="113"/>
    </location>
</feature>
<dbReference type="AlphaFoldDB" id="A0A0M3J7B6"/>
<dbReference type="Gene3D" id="3.40.50.300">
    <property type="entry name" value="P-loop containing nucleotide triphosphate hydrolases"/>
    <property type="match status" value="1"/>
</dbReference>
<sequence length="164" mass="18635">LKVAKMHGHLNSDIWSDKGKFDKFIAENHVVVMTAQVFLDLLDHAFFKMEKAALLIFDECHHALGSKHSYRVIMQRYSQLPKNEQPKVLGLTASLINSKTPPSKLEQLLERLELTMNCSIETASDLVSVAKYGAKPREFVLECENFVYDQSEANKKVLSILVSR</sequence>
<evidence type="ECO:0000259" key="1">
    <source>
        <dbReference type="PROSITE" id="PS51192"/>
    </source>
</evidence>
<dbReference type="PROSITE" id="PS51192">
    <property type="entry name" value="HELICASE_ATP_BIND_1"/>
    <property type="match status" value="1"/>
</dbReference>
<dbReference type="PANTHER" id="PTHR14074">
    <property type="entry name" value="HELICASE WITH DEATH DOMAIN-RELATED"/>
    <property type="match status" value="1"/>
</dbReference>
<dbReference type="SUPFAM" id="SSF52540">
    <property type="entry name" value="P-loop containing nucleoside triphosphate hydrolases"/>
    <property type="match status" value="1"/>
</dbReference>
<name>A0A0M3J7B6_ANISI</name>
<organism evidence="2">
    <name type="scientific">Anisakis simplex</name>
    <name type="common">Herring worm</name>
    <dbReference type="NCBI Taxonomy" id="6269"/>
    <lineage>
        <taxon>Eukaryota</taxon>
        <taxon>Metazoa</taxon>
        <taxon>Ecdysozoa</taxon>
        <taxon>Nematoda</taxon>
        <taxon>Chromadorea</taxon>
        <taxon>Rhabditida</taxon>
        <taxon>Spirurina</taxon>
        <taxon>Ascaridomorpha</taxon>
        <taxon>Ascaridoidea</taxon>
        <taxon>Anisakidae</taxon>
        <taxon>Anisakis</taxon>
        <taxon>Anisakis simplex complex</taxon>
    </lineage>
</organism>
<proteinExistence type="predicted"/>